<dbReference type="InterPro" id="IPR011032">
    <property type="entry name" value="GroES-like_sf"/>
</dbReference>
<dbReference type="Pfam" id="PF13602">
    <property type="entry name" value="ADH_zinc_N_2"/>
    <property type="match status" value="1"/>
</dbReference>
<evidence type="ECO:0000313" key="2">
    <source>
        <dbReference type="EMBL" id="NEB15997.1"/>
    </source>
</evidence>
<dbReference type="PANTHER" id="PTHR11695:SF294">
    <property type="entry name" value="RETICULON-4-INTERACTING PROTEIN 1, MITOCHONDRIAL"/>
    <property type="match status" value="1"/>
</dbReference>
<accession>A0A6N9UE91</accession>
<protein>
    <submittedName>
        <fullName evidence="2">NAD(P)-dependent alcohol dehydrogenase</fullName>
    </submittedName>
</protein>
<dbReference type="InterPro" id="IPR013154">
    <property type="entry name" value="ADH-like_N"/>
</dbReference>
<dbReference type="SMART" id="SM00829">
    <property type="entry name" value="PKS_ER"/>
    <property type="match status" value="1"/>
</dbReference>
<dbReference type="Gene3D" id="3.40.50.720">
    <property type="entry name" value="NAD(P)-binding Rossmann-like Domain"/>
    <property type="match status" value="1"/>
</dbReference>
<dbReference type="Pfam" id="PF08240">
    <property type="entry name" value="ADH_N"/>
    <property type="match status" value="1"/>
</dbReference>
<keyword evidence="3" id="KW-1185">Reference proteome</keyword>
<dbReference type="InterPro" id="IPR020843">
    <property type="entry name" value="ER"/>
</dbReference>
<dbReference type="InterPro" id="IPR050700">
    <property type="entry name" value="YIM1/Zinc_Alcohol_DH_Fams"/>
</dbReference>
<proteinExistence type="predicted"/>
<dbReference type="RefSeq" id="WP_164139160.1">
    <property type="nucleotide sequence ID" value="NZ_JAAGMB010000121.1"/>
</dbReference>
<dbReference type="AlphaFoldDB" id="A0A6N9UE91"/>
<dbReference type="GO" id="GO:0016491">
    <property type="term" value="F:oxidoreductase activity"/>
    <property type="evidence" value="ECO:0007669"/>
    <property type="project" value="InterPro"/>
</dbReference>
<evidence type="ECO:0000313" key="3">
    <source>
        <dbReference type="Proteomes" id="UP000469545"/>
    </source>
</evidence>
<dbReference type="SUPFAM" id="SSF50129">
    <property type="entry name" value="GroES-like"/>
    <property type="match status" value="1"/>
</dbReference>
<reference evidence="2 3" key="1">
    <citation type="submission" date="2020-01" db="EMBL/GenBank/DDBJ databases">
        <title>Insect and environment-associated Actinomycetes.</title>
        <authorList>
            <person name="Currrie C."/>
            <person name="Chevrette M."/>
            <person name="Carlson C."/>
            <person name="Stubbendieck R."/>
            <person name="Wendt-Pienkowski E."/>
        </authorList>
    </citation>
    <scope>NUCLEOTIDE SEQUENCE [LARGE SCALE GENOMIC DNA]</scope>
    <source>
        <strain evidence="2 3">SID14172</strain>
    </source>
</reference>
<dbReference type="InterPro" id="IPR036291">
    <property type="entry name" value="NAD(P)-bd_dom_sf"/>
</dbReference>
<dbReference type="PANTHER" id="PTHR11695">
    <property type="entry name" value="ALCOHOL DEHYDROGENASE RELATED"/>
    <property type="match status" value="1"/>
</dbReference>
<evidence type="ECO:0000259" key="1">
    <source>
        <dbReference type="SMART" id="SM00829"/>
    </source>
</evidence>
<sequence length="329" mass="33876">MKAVVQERFGPPDSLRLCDVDRPRAGAGQVLVRVRAAAVNPYDWHMLRGDPYVARLSGGMGLVRPRHRVAGIDAAGVVECAGPDVRGFTPGDPVLGFCPGAFAEYACTDARLLVPGPAGLTFEQAAAVPVAAVTALRGIRTVGRVRSGQRVLVNGAGGGVGTFAVQIAAALDAEVTGVCSARNTGLVRSLGAARVLDYAREDFTDGRERYDVILDNVGNHPLGRLRRALGPAGVLVANGGGSPGRVFGAAGAMVKVAAVNAVTRHRLRPILPAVPAGPAHEDLLAVTALVGAGQIRPVVGRTFTLAGTAEAVRHVEEGHARGKTVITVA</sequence>
<organism evidence="2 3">
    <name type="scientific">Streptomyces coelicoflavus</name>
    <dbReference type="NCBI Taxonomy" id="285562"/>
    <lineage>
        <taxon>Bacteria</taxon>
        <taxon>Bacillati</taxon>
        <taxon>Actinomycetota</taxon>
        <taxon>Actinomycetes</taxon>
        <taxon>Kitasatosporales</taxon>
        <taxon>Streptomycetaceae</taxon>
        <taxon>Streptomyces</taxon>
    </lineage>
</organism>
<dbReference type="Gene3D" id="3.90.180.10">
    <property type="entry name" value="Medium-chain alcohol dehydrogenases, catalytic domain"/>
    <property type="match status" value="1"/>
</dbReference>
<dbReference type="Proteomes" id="UP000469545">
    <property type="component" value="Unassembled WGS sequence"/>
</dbReference>
<dbReference type="SUPFAM" id="SSF51735">
    <property type="entry name" value="NAD(P)-binding Rossmann-fold domains"/>
    <property type="match status" value="1"/>
</dbReference>
<gene>
    <name evidence="2" type="ORF">G3I46_05625</name>
</gene>
<dbReference type="CDD" id="cd08267">
    <property type="entry name" value="MDR1"/>
    <property type="match status" value="1"/>
</dbReference>
<name>A0A6N9UE91_9ACTN</name>
<comment type="caution">
    <text evidence="2">The sequence shown here is derived from an EMBL/GenBank/DDBJ whole genome shotgun (WGS) entry which is preliminary data.</text>
</comment>
<dbReference type="EMBL" id="JAAGMB010000121">
    <property type="protein sequence ID" value="NEB15997.1"/>
    <property type="molecule type" value="Genomic_DNA"/>
</dbReference>
<feature type="domain" description="Enoyl reductase (ER)" evidence="1">
    <location>
        <begin position="10"/>
        <end position="326"/>
    </location>
</feature>